<evidence type="ECO:0000313" key="1">
    <source>
        <dbReference type="EMBL" id="MBD7945744.1"/>
    </source>
</evidence>
<comment type="caution">
    <text evidence="1">The sequence shown here is derived from an EMBL/GenBank/DDBJ whole genome shotgun (WGS) entry which is preliminary data.</text>
</comment>
<dbReference type="Proteomes" id="UP000640786">
    <property type="component" value="Unassembled WGS sequence"/>
</dbReference>
<dbReference type="Pfam" id="PF09560">
    <property type="entry name" value="Spore_YunB"/>
    <property type="match status" value="1"/>
</dbReference>
<keyword evidence="2" id="KW-1185">Reference proteome</keyword>
<evidence type="ECO:0000313" key="2">
    <source>
        <dbReference type="Proteomes" id="UP000640786"/>
    </source>
</evidence>
<organism evidence="1 2">
    <name type="scientific">Psychrobacillus faecigallinarum</name>
    <dbReference type="NCBI Taxonomy" id="2762235"/>
    <lineage>
        <taxon>Bacteria</taxon>
        <taxon>Bacillati</taxon>
        <taxon>Bacillota</taxon>
        <taxon>Bacilli</taxon>
        <taxon>Bacillales</taxon>
        <taxon>Bacillaceae</taxon>
        <taxon>Psychrobacillus</taxon>
    </lineage>
</organism>
<accession>A0ABR8RD59</accession>
<gene>
    <name evidence="1" type="primary">yunB</name>
    <name evidence="1" type="ORF">H9650_16665</name>
</gene>
<reference evidence="1 2" key="1">
    <citation type="submission" date="2020-08" db="EMBL/GenBank/DDBJ databases">
        <title>A Genomic Blueprint of the Chicken Gut Microbiome.</title>
        <authorList>
            <person name="Gilroy R."/>
            <person name="Ravi A."/>
            <person name="Getino M."/>
            <person name="Pursley I."/>
            <person name="Horton D.L."/>
            <person name="Alikhan N.-F."/>
            <person name="Baker D."/>
            <person name="Gharbi K."/>
            <person name="Hall N."/>
            <person name="Watson M."/>
            <person name="Adriaenssens E.M."/>
            <person name="Foster-Nyarko E."/>
            <person name="Jarju S."/>
            <person name="Secka A."/>
            <person name="Antonio M."/>
            <person name="Oren A."/>
            <person name="Chaudhuri R."/>
            <person name="La Ragione R.M."/>
            <person name="Hildebrand F."/>
            <person name="Pallen M.J."/>
        </authorList>
    </citation>
    <scope>NUCLEOTIDE SEQUENCE [LARGE SCALE GENOMIC DNA]</scope>
    <source>
        <strain evidence="1 2">Sa2BUA9</strain>
    </source>
</reference>
<dbReference type="PIRSF" id="PIRSF021383">
    <property type="entry name" value="YunB"/>
    <property type="match status" value="1"/>
</dbReference>
<name>A0ABR8RD59_9BACI</name>
<dbReference type="EMBL" id="JACSQO010000010">
    <property type="protein sequence ID" value="MBD7945744.1"/>
    <property type="molecule type" value="Genomic_DNA"/>
</dbReference>
<sequence>MFYRKKKKRFIFFSTQRKLAIFLTCFLLSVAWVFYYINAQLTPTYLDYAEVQTNKIASMVISKAINSRTANVLDVNDIIEEVPSDSKNMVTTKFNTEIINRVLSDTNSLVQSHLEQAEKGNLSSLPYLDDIEYDKHTMEDQGGVVFFVPMGQATNIPLIGNLGPKIPIRFHVIGNVQSNVVPTITEFGINNAYVEISIHIKVNVQIIVPLASKMSVVEQNIPVAMGLVQGQVPHIYTGGDGSAAPSVEVPIPLPKD</sequence>
<dbReference type="RefSeq" id="WP_191697678.1">
    <property type="nucleotide sequence ID" value="NZ_JACSQO010000010.1"/>
</dbReference>
<dbReference type="NCBIfam" id="TIGR02832">
    <property type="entry name" value="spo_yunB"/>
    <property type="match status" value="1"/>
</dbReference>
<proteinExistence type="predicted"/>
<protein>
    <submittedName>
        <fullName evidence="1">Sporulation protein YunB</fullName>
    </submittedName>
</protein>
<dbReference type="InterPro" id="IPR014197">
    <property type="entry name" value="Sporulation_prot_YunB"/>
</dbReference>